<evidence type="ECO:0000313" key="7">
    <source>
        <dbReference type="Proteomes" id="UP000542125"/>
    </source>
</evidence>
<dbReference type="GO" id="GO:0005737">
    <property type="term" value="C:cytoplasm"/>
    <property type="evidence" value="ECO:0007669"/>
    <property type="project" value="UniProtKB-SubCell"/>
</dbReference>
<comment type="subcellular location">
    <subcellularLocation>
        <location evidence="5">Cytoplasm</location>
    </subcellularLocation>
    <text evidence="5">Localizes to mid-cell in an FtsZ-dependent manner.</text>
</comment>
<dbReference type="Pfam" id="PF07072">
    <property type="entry name" value="ZapD"/>
    <property type="match status" value="1"/>
</dbReference>
<dbReference type="InterPro" id="IPR009777">
    <property type="entry name" value="ZapD"/>
</dbReference>
<name>A0A7Y9LMW9_9BURK</name>
<evidence type="ECO:0000256" key="1">
    <source>
        <dbReference type="ARBA" id="ARBA00022490"/>
    </source>
</evidence>
<gene>
    <name evidence="5" type="primary">zapD</name>
    <name evidence="6" type="ORF">FHW18_001382</name>
</gene>
<dbReference type="Gene3D" id="2.60.440.10">
    <property type="entry name" value="YacF-like domains"/>
    <property type="match status" value="1"/>
</dbReference>
<dbReference type="Gene3D" id="1.10.3900.10">
    <property type="entry name" value="YacF-like"/>
    <property type="match status" value="1"/>
</dbReference>
<dbReference type="InterPro" id="IPR036268">
    <property type="entry name" value="ZapD_sf"/>
</dbReference>
<dbReference type="RefSeq" id="WP_179584661.1">
    <property type="nucleotide sequence ID" value="NZ_JACBYR010000001.1"/>
</dbReference>
<dbReference type="EMBL" id="JACBYR010000001">
    <property type="protein sequence ID" value="NYE82111.1"/>
    <property type="molecule type" value="Genomic_DNA"/>
</dbReference>
<evidence type="ECO:0000256" key="4">
    <source>
        <dbReference type="ARBA" id="ARBA00023306"/>
    </source>
</evidence>
<dbReference type="HAMAP" id="MF_01092">
    <property type="entry name" value="ZapD"/>
    <property type="match status" value="1"/>
</dbReference>
<keyword evidence="3 5" id="KW-0717">Septation</keyword>
<comment type="caution">
    <text evidence="6">The sequence shown here is derived from an EMBL/GenBank/DDBJ whole genome shotgun (WGS) entry which is preliminary data.</text>
</comment>
<reference evidence="6 7" key="1">
    <citation type="submission" date="2020-07" db="EMBL/GenBank/DDBJ databases">
        <title>Genomic Encyclopedia of Type Strains, Phase IV (KMG-V): Genome sequencing to study the core and pangenomes of soil and plant-associated prokaryotes.</title>
        <authorList>
            <person name="Whitman W."/>
        </authorList>
    </citation>
    <scope>NUCLEOTIDE SEQUENCE [LARGE SCALE GENOMIC DNA]</scope>
    <source>
        <strain evidence="6 7">SAS40</strain>
    </source>
</reference>
<keyword evidence="4 5" id="KW-0131">Cell cycle</keyword>
<keyword evidence="7" id="KW-1185">Reference proteome</keyword>
<evidence type="ECO:0000256" key="2">
    <source>
        <dbReference type="ARBA" id="ARBA00022618"/>
    </source>
</evidence>
<proteinExistence type="inferred from homology"/>
<keyword evidence="2 5" id="KW-0132">Cell division</keyword>
<evidence type="ECO:0000256" key="5">
    <source>
        <dbReference type="HAMAP-Rule" id="MF_01092"/>
    </source>
</evidence>
<dbReference type="GO" id="GO:0043093">
    <property type="term" value="P:FtsZ-dependent cytokinesis"/>
    <property type="evidence" value="ECO:0007669"/>
    <property type="project" value="UniProtKB-UniRule"/>
</dbReference>
<dbReference type="PANTHER" id="PTHR39455">
    <property type="entry name" value="CELL DIVISION PROTEIN ZAPD"/>
    <property type="match status" value="1"/>
</dbReference>
<dbReference type="GO" id="GO:0000917">
    <property type="term" value="P:division septum assembly"/>
    <property type="evidence" value="ECO:0007669"/>
    <property type="project" value="UniProtKB-KW"/>
</dbReference>
<comment type="subunit">
    <text evidence="5">Interacts with FtsZ.</text>
</comment>
<dbReference type="AlphaFoldDB" id="A0A7Y9LMW9"/>
<dbReference type="PANTHER" id="PTHR39455:SF1">
    <property type="entry name" value="CELL DIVISION PROTEIN ZAPD"/>
    <property type="match status" value="1"/>
</dbReference>
<evidence type="ECO:0000256" key="3">
    <source>
        <dbReference type="ARBA" id="ARBA00023210"/>
    </source>
</evidence>
<sequence>MVLYEYPFNERVRTLLRLEKLFDSMFFFVRQPDARGHHVAVTTLFEILDVSARADLKSDLLQDLERYRQSLHGLREHPGVDHEALGALLSSIEEAAAALNHQGKTGDPIRQNDWLTSIRSRLAIPGGVCEFDLPAYHAWRHKPAQQRVNDLAQWVEPFLPLREGLTIVLKMLRESSQPQPLVAEEGAYRQMLGGKAFQLLRVYVEEGDGIFPEISANKYMVSIRFSIQGGDMKPQHVQQDVPFQLALCNSI</sequence>
<accession>A0A7Y9LMW9</accession>
<comment type="function">
    <text evidence="5">Cell division factor that enhances FtsZ-ring assembly. Directly interacts with FtsZ and promotes bundling of FtsZ protofilaments, with a reduction in FtsZ GTPase activity.</text>
</comment>
<dbReference type="GO" id="GO:0032153">
    <property type="term" value="C:cell division site"/>
    <property type="evidence" value="ECO:0007669"/>
    <property type="project" value="TreeGrafter"/>
</dbReference>
<dbReference type="NCBIfam" id="NF003656">
    <property type="entry name" value="PRK05287.1-4"/>
    <property type="match status" value="1"/>
</dbReference>
<dbReference type="InterPro" id="IPR027462">
    <property type="entry name" value="ZapD_C"/>
</dbReference>
<protein>
    <recommendedName>
        <fullName evidence="5">Cell division protein ZapD</fullName>
    </recommendedName>
    <alternativeName>
        <fullName evidence="5">Z ring-associated protein D</fullName>
    </alternativeName>
</protein>
<evidence type="ECO:0000313" key="6">
    <source>
        <dbReference type="EMBL" id="NYE82111.1"/>
    </source>
</evidence>
<keyword evidence="1 5" id="KW-0963">Cytoplasm</keyword>
<organism evidence="6 7">
    <name type="scientific">Pigmentiphaga litoralis</name>
    <dbReference type="NCBI Taxonomy" id="516702"/>
    <lineage>
        <taxon>Bacteria</taxon>
        <taxon>Pseudomonadati</taxon>
        <taxon>Pseudomonadota</taxon>
        <taxon>Betaproteobacteria</taxon>
        <taxon>Burkholderiales</taxon>
        <taxon>Alcaligenaceae</taxon>
        <taxon>Pigmentiphaga</taxon>
    </lineage>
</organism>
<dbReference type="Proteomes" id="UP000542125">
    <property type="component" value="Unassembled WGS sequence"/>
</dbReference>
<comment type="similarity">
    <text evidence="5">Belongs to the ZapD family.</text>
</comment>
<dbReference type="SUPFAM" id="SSF160950">
    <property type="entry name" value="YacF-like"/>
    <property type="match status" value="1"/>
</dbReference>